<dbReference type="Pfam" id="PF25974">
    <property type="entry name" value="URGCP_9th"/>
    <property type="match status" value="1"/>
</dbReference>
<dbReference type="GeneTree" id="ENSGT00940000154390"/>
<dbReference type="PROSITE" id="PS51717">
    <property type="entry name" value="G_VLIG"/>
    <property type="match status" value="1"/>
</dbReference>
<dbReference type="InterPro" id="IPR030383">
    <property type="entry name" value="G_VLIG_dom"/>
</dbReference>
<evidence type="ECO:0000313" key="4">
    <source>
        <dbReference type="Ensembl" id="ENSNBRP00000004534.1"/>
    </source>
</evidence>
<name>A0A3Q4M8R5_NEOBR</name>
<dbReference type="Ensembl" id="ENSNBRT00000004672.1">
    <property type="protein sequence ID" value="ENSNBRP00000004534.1"/>
    <property type="gene ID" value="ENSNBRG00000003610.1"/>
</dbReference>
<dbReference type="Pfam" id="PF25496">
    <property type="entry name" value="URGCP"/>
    <property type="match status" value="1"/>
</dbReference>
<proteinExistence type="inferred from homology"/>
<evidence type="ECO:0000259" key="3">
    <source>
        <dbReference type="PROSITE" id="PS51717"/>
    </source>
</evidence>
<evidence type="ECO:0000256" key="1">
    <source>
        <dbReference type="ARBA" id="ARBA00006828"/>
    </source>
</evidence>
<keyword evidence="5" id="KW-1185">Reference proteome</keyword>
<dbReference type="OMA" id="YKDWDIQ"/>
<dbReference type="Proteomes" id="UP000261580">
    <property type="component" value="Unassembled WGS sequence"/>
</dbReference>
<protein>
    <submittedName>
        <fullName evidence="4">Si:dkey-85k7.12</fullName>
    </submittedName>
</protein>
<organism evidence="4 5">
    <name type="scientific">Neolamprologus brichardi</name>
    <name type="common">Fairy cichlid</name>
    <name type="synonym">Lamprologus brichardi</name>
    <dbReference type="NCBI Taxonomy" id="32507"/>
    <lineage>
        <taxon>Eukaryota</taxon>
        <taxon>Metazoa</taxon>
        <taxon>Chordata</taxon>
        <taxon>Craniata</taxon>
        <taxon>Vertebrata</taxon>
        <taxon>Euteleostomi</taxon>
        <taxon>Actinopterygii</taxon>
        <taxon>Neopterygii</taxon>
        <taxon>Teleostei</taxon>
        <taxon>Neoteleostei</taxon>
        <taxon>Acanthomorphata</taxon>
        <taxon>Ovalentaria</taxon>
        <taxon>Cichlomorphae</taxon>
        <taxon>Cichliformes</taxon>
        <taxon>Cichlidae</taxon>
        <taxon>African cichlids</taxon>
        <taxon>Pseudocrenilabrinae</taxon>
        <taxon>Lamprologini</taxon>
        <taxon>Neolamprologus</taxon>
    </lineage>
</organism>
<dbReference type="InterPro" id="IPR057365">
    <property type="entry name" value="URGCP"/>
</dbReference>
<keyword evidence="2" id="KW-0175">Coiled coil</keyword>
<dbReference type="Gene3D" id="3.40.50.300">
    <property type="entry name" value="P-loop containing nucleotide triphosphate hydrolases"/>
    <property type="match status" value="1"/>
</dbReference>
<dbReference type="InterPro" id="IPR027417">
    <property type="entry name" value="P-loop_NTPase"/>
</dbReference>
<feature type="coiled-coil region" evidence="2">
    <location>
        <begin position="357"/>
        <end position="387"/>
    </location>
</feature>
<dbReference type="PANTHER" id="PTHR14819">
    <property type="entry name" value="GTP-BINDING"/>
    <property type="match status" value="1"/>
</dbReference>
<dbReference type="InterPro" id="IPR052986">
    <property type="entry name" value="VLIG_GTPase"/>
</dbReference>
<dbReference type="STRING" id="32507.ENSNBRP00000004534"/>
<accession>A0A3Q4M8R5</accession>
<dbReference type="GO" id="GO:0005525">
    <property type="term" value="F:GTP binding"/>
    <property type="evidence" value="ECO:0007669"/>
    <property type="project" value="InterPro"/>
</dbReference>
<dbReference type="PANTHER" id="PTHR14819:SF9">
    <property type="entry name" value="UP-REGULATOR OF CELL PROLIFERATION-LIKE"/>
    <property type="match status" value="1"/>
</dbReference>
<reference evidence="4" key="2">
    <citation type="submission" date="2025-09" db="UniProtKB">
        <authorList>
            <consortium name="Ensembl"/>
        </authorList>
    </citation>
    <scope>IDENTIFICATION</scope>
</reference>
<dbReference type="Bgee" id="ENSNBRG00000003610">
    <property type="expression patterns" value="Expressed in mesonephros"/>
</dbReference>
<evidence type="ECO:0000313" key="5">
    <source>
        <dbReference type="Proteomes" id="UP000261580"/>
    </source>
</evidence>
<feature type="domain" description="VLIG-type G" evidence="3">
    <location>
        <begin position="527"/>
        <end position="772"/>
    </location>
</feature>
<comment type="similarity">
    <text evidence="1">Belongs to the TRAFAC class dynamin-like GTPase superfamily. Very large inducible GTPase (VLIG) family.</text>
</comment>
<sequence length="1418" mass="164401">MMFNVTARNVKCTSECDSTSDDTSGTKKLNLKNLVSSPNTEDTVNPLDIITALFLCSDGFLQQEMALKMSMCQFSVPLLLPNCDTGQCTLMLWAMRDIVKKYRPQSLSQSKGFIEERIVLSELPMVSFVRLGECSLSKSEFLNELLSNSQQYHDTFVHHNMECGDSPRRISNGLTEITWYLPGGNTNIDIFSQPVAVANLRGDIASFETQYSFLCQTSAAVFVFFDHLNSESETLINLPKSQHHKGQIFLVGNCESKHFNLDALEKVATELDLTENNIILKTKQKNDADFVKDLRKTVRNVVEKSELKMNIEKMVDVAHELGILVDEDAPECQTAKKNAKTITAEIQDIYKYKEDQLPRQEDYRSDLQKQKEELRQKQNSYEMLTAMKNFITGISSPGTERFYFLKWMRMNLDEVSRIKLSELREKYKEKCKNSENKEEIKEIDKQISNSSLGTEHFFREMGQIYEASLSLPEKDRSRQQLQHLPKLCAELLLDGFPLELVDGDASNIPLRWVSDVLSHLSDLVSPNSKIRVVTVLGVQSTGKSTLLNTMFGVQFAVSSGRCTRGAFMLLIKINEDMKNVLNCDFMVIIDTEGLKSPELAQLDNSYEHDNELATLVVGLSDVTIVNIAMENLTEMKDILQIVVHAFLRMKEVGKKPKCQFVHQNVSDVSAHDKNLRDRKLLLDQLNEMTQAAAKMEKKEGNKSFTDVMEYSPDTGNWYIPGLWNGNPPMAPVNAGYSEAVYELKKNIIQLLGNCESSANNIMEFKEWVKSLWNAVKHENFIFSFRNSLVADAYMKLCTQFNEWEWEFRKYMYTWVRNAETKISNFGTIAAKSETSDMREFLGFLKSEASTVLSAWETKILDNLTQYFKQTEGHVDLVEGYKEEFSNSAKVLRHEIESGVKYQLEAAAENRQGMIKIDKIKNNHTKEIEKAVRALIDKCRKKNIQMTDTELDKEFEKMWKETLEKLSFSPQKPSNVTDRVSYSACTDFVNEQVKRKNNYHDTYIQEILRMTDEKLKNNQDVKINIEFEVWLKQHICGFAARKFQKMHEDFIEENDPYRCLTKNKEKFHEDFKDVFHKRDQCQKKAEEFTNRCLKPAIEDFVNRSLGPDIIDEMRKLEEFSTRMSFQYSILLDLLSKEDFKKYVKYIHSYEEYVKTWILKQIKKRFSNESTVFEFEERHLQSCIDSINSAIKEAKTRESDDLNEFVEDICKELGDKLVISQDALGAFMILNNADKEQFADCLRVSVNDMTETLRNKFKEPTFEMKLQHLHVNPQNELFNKLIGCGKQCPFCKAPCDAGGKVHTKHFASLHRPEGLGRYRWEWTEKLVTDICSSLVISDNRFRCSHTNNEWRPYKKYKKIYKDWDIQPDKSLKASDYWKYVMKKYNKDFAEEYEAQCADIPLIWCLINKYQAEKSLDEAYK</sequence>
<reference evidence="4" key="1">
    <citation type="submission" date="2025-08" db="UniProtKB">
        <authorList>
            <consortium name="Ensembl"/>
        </authorList>
    </citation>
    <scope>IDENTIFICATION</scope>
</reference>
<dbReference type="SUPFAM" id="SSF52540">
    <property type="entry name" value="P-loop containing nucleoside triphosphate hydrolases"/>
    <property type="match status" value="1"/>
</dbReference>
<feature type="coiled-coil region" evidence="2">
    <location>
        <begin position="417"/>
        <end position="444"/>
    </location>
</feature>
<dbReference type="Pfam" id="PF25683">
    <property type="entry name" value="URGCP_GTPase"/>
    <property type="match status" value="1"/>
</dbReference>
<dbReference type="InterPro" id="IPR058641">
    <property type="entry name" value="GVIN1_dom"/>
</dbReference>
<evidence type="ECO:0000256" key="2">
    <source>
        <dbReference type="SAM" id="Coils"/>
    </source>
</evidence>